<dbReference type="InterPro" id="IPR041577">
    <property type="entry name" value="RT_RNaseH_2"/>
</dbReference>
<reference evidence="7 8" key="1">
    <citation type="submission" date="2019-08" db="EMBL/GenBank/DDBJ databases">
        <title>Draft genome sequences of two oriental melons (Cucumis melo L. var makuwa).</title>
        <authorList>
            <person name="Kwon S.-Y."/>
        </authorList>
    </citation>
    <scope>NUCLEOTIDE SEQUENCE [LARGE SCALE GENOMIC DNA]</scope>
    <source>
        <strain evidence="8">cv. Chang Bougi</strain>
        <tissue evidence="7">Leaf</tissue>
    </source>
</reference>
<dbReference type="InterPro" id="IPR016197">
    <property type="entry name" value="Chromo-like_dom_sf"/>
</dbReference>
<dbReference type="SUPFAM" id="SSF56672">
    <property type="entry name" value="DNA/RNA polymerases"/>
    <property type="match status" value="1"/>
</dbReference>
<evidence type="ECO:0000256" key="5">
    <source>
        <dbReference type="ARBA" id="ARBA00023268"/>
    </source>
</evidence>
<keyword evidence="3" id="KW-0540">Nuclease</keyword>
<dbReference type="CDD" id="cd00024">
    <property type="entry name" value="CD_CSD"/>
    <property type="match status" value="1"/>
</dbReference>
<dbReference type="Pfam" id="PF17919">
    <property type="entry name" value="RT_RNaseH_2"/>
    <property type="match status" value="1"/>
</dbReference>
<dbReference type="InterPro" id="IPR056924">
    <property type="entry name" value="SH3_Tf2-1"/>
</dbReference>
<keyword evidence="4" id="KW-0378">Hydrolase</keyword>
<keyword evidence="5" id="KW-0511">Multifunctional enzyme</keyword>
<dbReference type="Gene3D" id="3.10.10.10">
    <property type="entry name" value="HIV Type 1 Reverse Transcriptase, subunit A, domain 1"/>
    <property type="match status" value="1"/>
</dbReference>
<evidence type="ECO:0000256" key="1">
    <source>
        <dbReference type="ARBA" id="ARBA00022679"/>
    </source>
</evidence>
<accession>A0A5D3C1M6</accession>
<dbReference type="CDD" id="cd00303">
    <property type="entry name" value="retropepsin_like"/>
    <property type="match status" value="1"/>
</dbReference>
<dbReference type="InterPro" id="IPR000953">
    <property type="entry name" value="Chromo/chromo_shadow_dom"/>
</dbReference>
<dbReference type="EMBL" id="SSTD01013924">
    <property type="protein sequence ID" value="TYK05260.1"/>
    <property type="molecule type" value="Genomic_DNA"/>
</dbReference>
<dbReference type="InterPro" id="IPR043128">
    <property type="entry name" value="Rev_trsase/Diguanyl_cyclase"/>
</dbReference>
<dbReference type="AlphaFoldDB" id="A0A5D3C1M6"/>
<protein>
    <recommendedName>
        <fullName evidence="6">Chromo domain-containing protein</fullName>
    </recommendedName>
</protein>
<dbReference type="SUPFAM" id="SSF54160">
    <property type="entry name" value="Chromo domain-like"/>
    <property type="match status" value="1"/>
</dbReference>
<keyword evidence="1" id="KW-0808">Transferase</keyword>
<dbReference type="Gene3D" id="3.30.70.270">
    <property type="match status" value="1"/>
</dbReference>
<keyword evidence="4" id="KW-0255">Endonuclease</keyword>
<evidence type="ECO:0000256" key="2">
    <source>
        <dbReference type="ARBA" id="ARBA00022695"/>
    </source>
</evidence>
<dbReference type="InterPro" id="IPR021109">
    <property type="entry name" value="Peptidase_aspartic_dom_sf"/>
</dbReference>
<keyword evidence="2" id="KW-0548">Nucleotidyltransferase</keyword>
<evidence type="ECO:0000256" key="4">
    <source>
        <dbReference type="ARBA" id="ARBA00022759"/>
    </source>
</evidence>
<evidence type="ECO:0000256" key="3">
    <source>
        <dbReference type="ARBA" id="ARBA00022722"/>
    </source>
</evidence>
<sequence>MWGNSSSSVVHMKERVEELDYSRKTMLKLFSDFRATFKTIKDKMVEMKITLRLVEPTLKKPRILIGNPKEGISPKEGFSKGIMFINAVINSKTVKSTIVDSSATHNFIFEQEARRLKLKIEDTSKMKAMNSKVLPIVRVSKKVSLKFDEWRGDVDLVVVCTDDFDVVLHMEFLLQHKVIIMPLAQYMVVTSNNPTVIQAKIKQPSGIETRIVPIEIQKVLNKYVDIMPHELPKTLPLRQEILDHEIELVLRARTKPPTKNAYRMAPLELAELRKQLNEFLVAEFIKPAKASYGTPVLFQKKKDESLRLCIDYRALNKVTVQNRYPFPIINDLFDQLDGAQYFTKLDLQSGYYQVRIAQGDGPKTTCENDEGPVLELVDVSKPFIVETDASEFALGGILIQEGHPIAYESRKLNNAEMRYTVFEKEMFVVVYCLRAWREFIHKDPSAQVVVALAKADKTRQFWVEEDLLTKGNRLYVPKAVCWTSRTLACFYETVGECLYATSYESREESESSQLYERMEVDYRYRSSLLKKSLEDMKKWADKKQRPLEFHVGDQVLIKLKEEQIQFKRHKDQHLVRKYKGPVEVLEKIGKTSYRVVLPAWMKIHPIVHREKKKVEEILTDKVRKGRKATRRIHKFLVKWKNLSVEETSRERIKDLEARK</sequence>
<proteinExistence type="predicted"/>
<evidence type="ECO:0000259" key="6">
    <source>
        <dbReference type="PROSITE" id="PS50013"/>
    </source>
</evidence>
<name>A0A5D3C1M6_CUCMM</name>
<organism evidence="7 8">
    <name type="scientific">Cucumis melo var. makuwa</name>
    <name type="common">Oriental melon</name>
    <dbReference type="NCBI Taxonomy" id="1194695"/>
    <lineage>
        <taxon>Eukaryota</taxon>
        <taxon>Viridiplantae</taxon>
        <taxon>Streptophyta</taxon>
        <taxon>Embryophyta</taxon>
        <taxon>Tracheophyta</taxon>
        <taxon>Spermatophyta</taxon>
        <taxon>Magnoliopsida</taxon>
        <taxon>eudicotyledons</taxon>
        <taxon>Gunneridae</taxon>
        <taxon>Pentapetalae</taxon>
        <taxon>rosids</taxon>
        <taxon>fabids</taxon>
        <taxon>Cucurbitales</taxon>
        <taxon>Cucurbitaceae</taxon>
        <taxon>Benincaseae</taxon>
        <taxon>Cucumis</taxon>
    </lineage>
</organism>
<gene>
    <name evidence="7" type="ORF">E5676_scaffold108G00740</name>
</gene>
<dbReference type="Gene3D" id="2.40.70.10">
    <property type="entry name" value="Acid Proteases"/>
    <property type="match status" value="1"/>
</dbReference>
<dbReference type="InterPro" id="IPR023780">
    <property type="entry name" value="Chromo_domain"/>
</dbReference>
<dbReference type="GO" id="GO:0016779">
    <property type="term" value="F:nucleotidyltransferase activity"/>
    <property type="evidence" value="ECO:0007669"/>
    <property type="project" value="UniProtKB-KW"/>
</dbReference>
<comment type="caution">
    <text evidence="7">The sequence shown here is derived from an EMBL/GenBank/DDBJ whole genome shotgun (WGS) entry which is preliminary data.</text>
</comment>
<dbReference type="Proteomes" id="UP000321947">
    <property type="component" value="Unassembled WGS sequence"/>
</dbReference>
<evidence type="ECO:0000313" key="8">
    <source>
        <dbReference type="Proteomes" id="UP000321947"/>
    </source>
</evidence>
<evidence type="ECO:0000313" key="7">
    <source>
        <dbReference type="EMBL" id="TYK05260.1"/>
    </source>
</evidence>
<dbReference type="Gene3D" id="3.10.20.370">
    <property type="match status" value="1"/>
</dbReference>
<dbReference type="Pfam" id="PF00385">
    <property type="entry name" value="Chromo"/>
    <property type="match status" value="1"/>
</dbReference>
<dbReference type="Pfam" id="PF08284">
    <property type="entry name" value="RVP_2"/>
    <property type="match status" value="1"/>
</dbReference>
<dbReference type="Pfam" id="PF00078">
    <property type="entry name" value="RVT_1"/>
    <property type="match status" value="1"/>
</dbReference>
<dbReference type="InterPro" id="IPR043502">
    <property type="entry name" value="DNA/RNA_pol_sf"/>
</dbReference>
<dbReference type="PANTHER" id="PTHR37984:SF5">
    <property type="entry name" value="PROTEIN NYNRIN-LIKE"/>
    <property type="match status" value="1"/>
</dbReference>
<dbReference type="GO" id="GO:0004519">
    <property type="term" value="F:endonuclease activity"/>
    <property type="evidence" value="ECO:0007669"/>
    <property type="project" value="UniProtKB-KW"/>
</dbReference>
<dbReference type="InterPro" id="IPR000477">
    <property type="entry name" value="RT_dom"/>
</dbReference>
<dbReference type="InterPro" id="IPR050951">
    <property type="entry name" value="Retrovirus_Pol_polyprotein"/>
</dbReference>
<dbReference type="PROSITE" id="PS50013">
    <property type="entry name" value="CHROMO_2"/>
    <property type="match status" value="1"/>
</dbReference>
<dbReference type="Pfam" id="PF24626">
    <property type="entry name" value="SH3_Tf2-1"/>
    <property type="match status" value="1"/>
</dbReference>
<dbReference type="CDD" id="cd01647">
    <property type="entry name" value="RT_LTR"/>
    <property type="match status" value="1"/>
</dbReference>
<dbReference type="PANTHER" id="PTHR37984">
    <property type="entry name" value="PROTEIN CBG26694"/>
    <property type="match status" value="1"/>
</dbReference>
<feature type="domain" description="Chromo" evidence="6">
    <location>
        <begin position="612"/>
        <end position="659"/>
    </location>
</feature>